<dbReference type="RefSeq" id="WP_084283453.1">
    <property type="nucleotide sequence ID" value="NZ_FWXJ01000006.1"/>
</dbReference>
<proteinExistence type="predicted"/>
<dbReference type="STRING" id="1938817.SAMN06296008_106124"/>
<evidence type="ECO:0008006" key="4">
    <source>
        <dbReference type="Google" id="ProtNLM"/>
    </source>
</evidence>
<evidence type="ECO:0000313" key="2">
    <source>
        <dbReference type="EMBL" id="SMC51857.1"/>
    </source>
</evidence>
<dbReference type="AlphaFoldDB" id="A0A1W1ZU02"/>
<sequence length="195" mass="22102">MQNQIIKPFFALLALLFLMPLSNAYAKQPSGNGILLNQGNFSIYEGSVIEINPQARELTLKSIDGLTVFKAPQDMKNFDRIQIKDEVKVTLEVSVTIEKLPKSSSIRSKTLDTSQTINPDTAKPGKVISRKMSIESQILSKNREERYVVIKNLNYEDEKIQITRSSFFKQLKVGDTIKVSYDDRMKAIVSSRQIN</sequence>
<protein>
    <recommendedName>
        <fullName evidence="4">DUF5666 domain-containing protein</fullName>
    </recommendedName>
</protein>
<keyword evidence="3" id="KW-1185">Reference proteome</keyword>
<evidence type="ECO:0000256" key="1">
    <source>
        <dbReference type="SAM" id="SignalP"/>
    </source>
</evidence>
<reference evidence="2 3" key="1">
    <citation type="submission" date="2017-04" db="EMBL/GenBank/DDBJ databases">
        <authorList>
            <person name="Afonso C.L."/>
            <person name="Miller P.J."/>
            <person name="Scott M.A."/>
            <person name="Spackman E."/>
            <person name="Goraichik I."/>
            <person name="Dimitrov K.M."/>
            <person name="Suarez D.L."/>
            <person name="Swayne D.E."/>
        </authorList>
    </citation>
    <scope>NUCLEOTIDE SEQUENCE [LARGE SCALE GENOMIC DNA]</scope>
    <source>
        <strain evidence="2 3">VK13</strain>
    </source>
</reference>
<dbReference type="EMBL" id="FWXJ01000006">
    <property type="protein sequence ID" value="SMC51857.1"/>
    <property type="molecule type" value="Genomic_DNA"/>
</dbReference>
<dbReference type="Proteomes" id="UP000192708">
    <property type="component" value="Unassembled WGS sequence"/>
</dbReference>
<feature type="signal peptide" evidence="1">
    <location>
        <begin position="1"/>
        <end position="26"/>
    </location>
</feature>
<dbReference type="OrthoDB" id="8684916at2"/>
<evidence type="ECO:0000313" key="3">
    <source>
        <dbReference type="Proteomes" id="UP000192708"/>
    </source>
</evidence>
<feature type="chain" id="PRO_5010743602" description="DUF5666 domain-containing protein" evidence="1">
    <location>
        <begin position="27"/>
        <end position="195"/>
    </location>
</feature>
<keyword evidence="1" id="KW-0732">Signal</keyword>
<accession>A0A1W1ZU02</accession>
<organism evidence="2 3">
    <name type="scientific">Polynucleobacter kasalickyi</name>
    <dbReference type="NCBI Taxonomy" id="1938817"/>
    <lineage>
        <taxon>Bacteria</taxon>
        <taxon>Pseudomonadati</taxon>
        <taxon>Pseudomonadota</taxon>
        <taxon>Betaproteobacteria</taxon>
        <taxon>Burkholderiales</taxon>
        <taxon>Burkholderiaceae</taxon>
        <taxon>Polynucleobacter</taxon>
    </lineage>
</organism>
<gene>
    <name evidence="2" type="ORF">SAMN06296008_106124</name>
</gene>
<name>A0A1W1ZU02_9BURK</name>